<dbReference type="AlphaFoldDB" id="A0A381ULE9"/>
<reference evidence="1" key="1">
    <citation type="submission" date="2018-05" db="EMBL/GenBank/DDBJ databases">
        <authorList>
            <person name="Lanie J.A."/>
            <person name="Ng W.-L."/>
            <person name="Kazmierczak K.M."/>
            <person name="Andrzejewski T.M."/>
            <person name="Davidsen T.M."/>
            <person name="Wayne K.J."/>
            <person name="Tettelin H."/>
            <person name="Glass J.I."/>
            <person name="Rusch D."/>
            <person name="Podicherti R."/>
            <person name="Tsui H.-C.T."/>
            <person name="Winkler M.E."/>
        </authorList>
    </citation>
    <scope>NUCLEOTIDE SEQUENCE</scope>
</reference>
<name>A0A381ULE9_9ZZZZ</name>
<organism evidence="1">
    <name type="scientific">marine metagenome</name>
    <dbReference type="NCBI Taxonomy" id="408172"/>
    <lineage>
        <taxon>unclassified sequences</taxon>
        <taxon>metagenomes</taxon>
        <taxon>ecological metagenomes</taxon>
    </lineage>
</organism>
<accession>A0A381ULE9</accession>
<sequence length="49" mass="5998">VPQSTESLEVVEAVEGRIRFLMDDHRSRRKRWYAHEVVPWEQARNYRDV</sequence>
<protein>
    <submittedName>
        <fullName evidence="1">Uncharacterized protein</fullName>
    </submittedName>
</protein>
<feature type="non-terminal residue" evidence="1">
    <location>
        <position position="49"/>
    </location>
</feature>
<dbReference type="EMBL" id="UINC01006649">
    <property type="protein sequence ID" value="SVA28814.1"/>
    <property type="molecule type" value="Genomic_DNA"/>
</dbReference>
<evidence type="ECO:0000313" key="1">
    <source>
        <dbReference type="EMBL" id="SVA28814.1"/>
    </source>
</evidence>
<feature type="non-terminal residue" evidence="1">
    <location>
        <position position="1"/>
    </location>
</feature>
<gene>
    <name evidence="1" type="ORF">METZ01_LOCUS81668</name>
</gene>
<proteinExistence type="predicted"/>